<proteinExistence type="predicted"/>
<feature type="compositionally biased region" description="Basic and acidic residues" evidence="1">
    <location>
        <begin position="146"/>
        <end position="158"/>
    </location>
</feature>
<feature type="region of interest" description="Disordered" evidence="1">
    <location>
        <begin position="128"/>
        <end position="198"/>
    </location>
</feature>
<evidence type="ECO:0000313" key="2">
    <source>
        <dbReference type="EMBL" id="KZP07414.1"/>
    </source>
</evidence>
<sequence length="198" mass="21819">MPVSNKRTFASTNSDEETLSSKKPRISSSKLLASKSAPVDSDEKSDTEDGQSDSNEDASGDTEVEEENSDNEGEDGQSNEEDEQDEQEVEGEDQGETTTARPSFSRAPSPLVCHCGRLTEMKQSLNGLSHNRGEWFGKCASGSCGRSERREQKGRNSEEDVDSDSEDDEEDFQQWIEESGGPVVGNDESCDESYYLYD</sequence>
<feature type="compositionally biased region" description="Acidic residues" evidence="1">
    <location>
        <begin position="159"/>
        <end position="172"/>
    </location>
</feature>
<gene>
    <name evidence="2" type="ORF">FIBSPDRAFT_875503</name>
</gene>
<evidence type="ECO:0000313" key="3">
    <source>
        <dbReference type="Proteomes" id="UP000076532"/>
    </source>
</evidence>
<dbReference type="Proteomes" id="UP000076532">
    <property type="component" value="Unassembled WGS sequence"/>
</dbReference>
<protein>
    <submittedName>
        <fullName evidence="2">Uncharacterized protein</fullName>
    </submittedName>
</protein>
<reference evidence="2 3" key="1">
    <citation type="journal article" date="2016" name="Mol. Biol. Evol.">
        <title>Comparative Genomics of Early-Diverging Mushroom-Forming Fungi Provides Insights into the Origins of Lignocellulose Decay Capabilities.</title>
        <authorList>
            <person name="Nagy L.G."/>
            <person name="Riley R."/>
            <person name="Tritt A."/>
            <person name="Adam C."/>
            <person name="Daum C."/>
            <person name="Floudas D."/>
            <person name="Sun H."/>
            <person name="Yadav J.S."/>
            <person name="Pangilinan J."/>
            <person name="Larsson K.H."/>
            <person name="Matsuura K."/>
            <person name="Barry K."/>
            <person name="Labutti K."/>
            <person name="Kuo R."/>
            <person name="Ohm R.A."/>
            <person name="Bhattacharya S.S."/>
            <person name="Shirouzu T."/>
            <person name="Yoshinaga Y."/>
            <person name="Martin F.M."/>
            <person name="Grigoriev I.V."/>
            <person name="Hibbett D.S."/>
        </authorList>
    </citation>
    <scope>NUCLEOTIDE SEQUENCE [LARGE SCALE GENOMIC DNA]</scope>
    <source>
        <strain evidence="2 3">CBS 109695</strain>
    </source>
</reference>
<accession>A0A167XNW2</accession>
<evidence type="ECO:0000256" key="1">
    <source>
        <dbReference type="SAM" id="MobiDB-lite"/>
    </source>
</evidence>
<feature type="compositionally biased region" description="Acidic residues" evidence="1">
    <location>
        <begin position="43"/>
        <end position="95"/>
    </location>
</feature>
<dbReference type="AlphaFoldDB" id="A0A167XNW2"/>
<dbReference type="EMBL" id="KV417752">
    <property type="protein sequence ID" value="KZP07414.1"/>
    <property type="molecule type" value="Genomic_DNA"/>
</dbReference>
<name>A0A167XNW2_9AGAM</name>
<feature type="compositionally biased region" description="Low complexity" evidence="1">
    <location>
        <begin position="27"/>
        <end position="37"/>
    </location>
</feature>
<keyword evidence="3" id="KW-1185">Reference proteome</keyword>
<feature type="region of interest" description="Disordered" evidence="1">
    <location>
        <begin position="1"/>
        <end position="111"/>
    </location>
</feature>
<organism evidence="2 3">
    <name type="scientific">Athelia psychrophila</name>
    <dbReference type="NCBI Taxonomy" id="1759441"/>
    <lineage>
        <taxon>Eukaryota</taxon>
        <taxon>Fungi</taxon>
        <taxon>Dikarya</taxon>
        <taxon>Basidiomycota</taxon>
        <taxon>Agaricomycotina</taxon>
        <taxon>Agaricomycetes</taxon>
        <taxon>Agaricomycetidae</taxon>
        <taxon>Atheliales</taxon>
        <taxon>Atheliaceae</taxon>
        <taxon>Athelia</taxon>
    </lineage>
</organism>
<feature type="compositionally biased region" description="Polar residues" evidence="1">
    <location>
        <begin position="1"/>
        <end position="13"/>
    </location>
</feature>